<dbReference type="WBParaSite" id="jg1636">
    <property type="protein sequence ID" value="jg1636"/>
    <property type="gene ID" value="jg1636"/>
</dbReference>
<keyword evidence="1" id="KW-1185">Reference proteome</keyword>
<organism evidence="1 2">
    <name type="scientific">Ditylenchus dipsaci</name>
    <dbReference type="NCBI Taxonomy" id="166011"/>
    <lineage>
        <taxon>Eukaryota</taxon>
        <taxon>Metazoa</taxon>
        <taxon>Ecdysozoa</taxon>
        <taxon>Nematoda</taxon>
        <taxon>Chromadorea</taxon>
        <taxon>Rhabditida</taxon>
        <taxon>Tylenchina</taxon>
        <taxon>Tylenchomorpha</taxon>
        <taxon>Sphaerularioidea</taxon>
        <taxon>Anguinidae</taxon>
        <taxon>Anguininae</taxon>
        <taxon>Ditylenchus</taxon>
    </lineage>
</organism>
<sequence length="83" mass="9719">MSLKKEPECNGLDRNASLNIANLCEVFSYFDREQLIELCLISLQLNKLIRRYFPTRSKYFSQNTANPKCSPCLEGIHPYDIFR</sequence>
<dbReference type="AlphaFoldDB" id="A0A915D6V8"/>
<dbReference type="Proteomes" id="UP000887574">
    <property type="component" value="Unplaced"/>
</dbReference>
<name>A0A915D6V8_9BILA</name>
<protein>
    <submittedName>
        <fullName evidence="2">F-box domain-containing protein</fullName>
    </submittedName>
</protein>
<evidence type="ECO:0000313" key="1">
    <source>
        <dbReference type="Proteomes" id="UP000887574"/>
    </source>
</evidence>
<proteinExistence type="predicted"/>
<evidence type="ECO:0000313" key="2">
    <source>
        <dbReference type="WBParaSite" id="jg1636"/>
    </source>
</evidence>
<reference evidence="2" key="1">
    <citation type="submission" date="2022-11" db="UniProtKB">
        <authorList>
            <consortium name="WormBaseParasite"/>
        </authorList>
    </citation>
    <scope>IDENTIFICATION</scope>
</reference>
<accession>A0A915D6V8</accession>